<evidence type="ECO:0000313" key="2">
    <source>
        <dbReference type="Proteomes" id="UP000036449"/>
    </source>
</evidence>
<proteinExistence type="predicted"/>
<name>A0A0J6TFA1_9HYPH</name>
<comment type="caution">
    <text evidence="1">The sequence shown here is derived from an EMBL/GenBank/DDBJ whole genome shotgun (WGS) entry which is preliminary data.</text>
</comment>
<gene>
    <name evidence="1" type="ORF">VQ03_02105</name>
</gene>
<dbReference type="EMBL" id="LABZ01000013">
    <property type="protein sequence ID" value="KMO44577.1"/>
    <property type="molecule type" value="Genomic_DNA"/>
</dbReference>
<keyword evidence="2" id="KW-1185">Reference proteome</keyword>
<dbReference type="Proteomes" id="UP000036449">
    <property type="component" value="Unassembled WGS sequence"/>
</dbReference>
<dbReference type="PATRIC" id="fig|1187852.3.peg.1070"/>
<organism evidence="1 2">
    <name type="scientific">Methylobacterium tarhaniae</name>
    <dbReference type="NCBI Taxonomy" id="1187852"/>
    <lineage>
        <taxon>Bacteria</taxon>
        <taxon>Pseudomonadati</taxon>
        <taxon>Pseudomonadota</taxon>
        <taxon>Alphaproteobacteria</taxon>
        <taxon>Hyphomicrobiales</taxon>
        <taxon>Methylobacteriaceae</taxon>
        <taxon>Methylobacterium</taxon>
    </lineage>
</organism>
<dbReference type="OrthoDB" id="2517291at2"/>
<sequence>MTAPRDVSGLPEGSVSEWGQYRISLTGPHSHVLTINPGQGRLVIGGAGMGKKADLHVAADEAINWSAFDPFITPAGSPWPRHIDYHGNDTAFFGWSQGRRIEHFCWSPAFAESRSVKADAANIHSLFLRLDTLPGRLHLTLPALYNLGLSGDVSRLAAAGEVPAMLALTPRLGRAGEAPYALPDLGQLHRASSVTLGGKPMGRPISLKGLQAFTGLESLSLWGSFADWESLAGLRALRNLEIRFVPDLADLPPLDTWPHLDRLIAFNIDEAAGKRLRAQMKMREKLRAWDDHASVSKLRKPEWWQGEYGRPFSAWNTRMAKAANAAYDAAVTAIATAENATDIKAAIVAFADRFNAMKGIETTEREDLGEAVVQFCALPRAVALGIDEDAALGWFDEVRDY</sequence>
<evidence type="ECO:0008006" key="3">
    <source>
        <dbReference type="Google" id="ProtNLM"/>
    </source>
</evidence>
<accession>A0A0J6TFA1</accession>
<evidence type="ECO:0000313" key="1">
    <source>
        <dbReference type="EMBL" id="KMO44577.1"/>
    </source>
</evidence>
<protein>
    <recommendedName>
        <fullName evidence="3">Gliding motility protein</fullName>
    </recommendedName>
</protein>
<dbReference type="AlphaFoldDB" id="A0A0J6TFA1"/>
<reference evidence="1 2" key="1">
    <citation type="submission" date="2015-03" db="EMBL/GenBank/DDBJ databases">
        <title>Genome sequencing of Methylobacterium tarhaniae DSM 25844.</title>
        <authorList>
            <person name="Chaudhry V."/>
            <person name="Patil P.B."/>
        </authorList>
    </citation>
    <scope>NUCLEOTIDE SEQUENCE [LARGE SCALE GENOMIC DNA]</scope>
    <source>
        <strain evidence="1 2">DSM 25844</strain>
    </source>
</reference>